<keyword evidence="6" id="KW-0862">Zinc</keyword>
<sequence length="284" mass="32454">MSELQSFRVFLNQRLAAAALEIFGAVEQTVKIYHEENQQLRRLLQITPEVNLPTRDSIQFSVSEEEIPSEQQHCEQEWSPSLGQEDPEPTQIKEEREELWISQVEEQLQGVEDYNMEVQFTPPGVKSEGDQEDPIKTLALPQTQTVENRLHDPKKVHLSPFVTYEIPCNHPAYQSRDSHHRSTIISDAGGLDTLPLDPRQPLDPNPAIYKDCSKSTSRTFRCDDCGKKFIRKQHLATHILTHTDSLDFSLSVSQEEVPPEQQYYLALPVTHQETVTLTANTALE</sequence>
<comment type="subcellular location">
    <subcellularLocation>
        <location evidence="1">Nucleus</location>
    </subcellularLocation>
</comment>
<protein>
    <recommendedName>
        <fullName evidence="12">C2H2-type domain-containing protein</fullName>
    </recommendedName>
</protein>
<evidence type="ECO:0000313" key="13">
    <source>
        <dbReference type="EMBL" id="KAL0963114.1"/>
    </source>
</evidence>
<dbReference type="SUPFAM" id="SSF57667">
    <property type="entry name" value="beta-beta-alpha zinc fingers"/>
    <property type="match status" value="1"/>
</dbReference>
<keyword evidence="8" id="KW-0804">Transcription</keyword>
<keyword evidence="3" id="KW-0479">Metal-binding</keyword>
<reference evidence="13 14" key="1">
    <citation type="submission" date="2024-06" db="EMBL/GenBank/DDBJ databases">
        <authorList>
            <person name="Pan Q."/>
            <person name="Wen M."/>
            <person name="Jouanno E."/>
            <person name="Zahm M."/>
            <person name="Klopp C."/>
            <person name="Cabau C."/>
            <person name="Louis A."/>
            <person name="Berthelot C."/>
            <person name="Parey E."/>
            <person name="Roest Crollius H."/>
            <person name="Montfort J."/>
            <person name="Robinson-Rechavi M."/>
            <person name="Bouchez O."/>
            <person name="Lampietro C."/>
            <person name="Lopez Roques C."/>
            <person name="Donnadieu C."/>
            <person name="Postlethwait J."/>
            <person name="Bobe J."/>
            <person name="Verreycken H."/>
            <person name="Guiguen Y."/>
        </authorList>
    </citation>
    <scope>NUCLEOTIDE SEQUENCE [LARGE SCALE GENOMIC DNA]</scope>
    <source>
        <strain evidence="13">Up_M1</strain>
        <tissue evidence="13">Testis</tissue>
    </source>
</reference>
<dbReference type="Gene3D" id="3.30.160.60">
    <property type="entry name" value="Classic Zinc Finger"/>
    <property type="match status" value="1"/>
</dbReference>
<keyword evidence="14" id="KW-1185">Reference proteome</keyword>
<evidence type="ECO:0000256" key="6">
    <source>
        <dbReference type="ARBA" id="ARBA00022833"/>
    </source>
</evidence>
<dbReference type="GO" id="GO:0005634">
    <property type="term" value="C:nucleus"/>
    <property type="evidence" value="ECO:0007669"/>
    <property type="project" value="UniProtKB-SubCell"/>
</dbReference>
<evidence type="ECO:0000256" key="8">
    <source>
        <dbReference type="ARBA" id="ARBA00023163"/>
    </source>
</evidence>
<evidence type="ECO:0000256" key="11">
    <source>
        <dbReference type="SAM" id="MobiDB-lite"/>
    </source>
</evidence>
<dbReference type="SMART" id="SM00355">
    <property type="entry name" value="ZnF_C2H2"/>
    <property type="match status" value="1"/>
</dbReference>
<feature type="region of interest" description="Disordered" evidence="11">
    <location>
        <begin position="64"/>
        <end position="89"/>
    </location>
</feature>
<dbReference type="PROSITE" id="PS50157">
    <property type="entry name" value="ZINC_FINGER_C2H2_2"/>
    <property type="match status" value="1"/>
</dbReference>
<gene>
    <name evidence="13" type="ORF">UPYG_G00349910</name>
</gene>
<evidence type="ECO:0000256" key="3">
    <source>
        <dbReference type="ARBA" id="ARBA00022723"/>
    </source>
</evidence>
<evidence type="ECO:0000256" key="2">
    <source>
        <dbReference type="ARBA" id="ARBA00006991"/>
    </source>
</evidence>
<comment type="similarity">
    <text evidence="2">Belongs to the krueppel C2H2-type zinc-finger protein family.</text>
</comment>
<dbReference type="AlphaFoldDB" id="A0ABD0VXZ7"/>
<proteinExistence type="inferred from homology"/>
<keyword evidence="9" id="KW-0539">Nucleus</keyword>
<keyword evidence="5 10" id="KW-0863">Zinc-finger</keyword>
<keyword evidence="4" id="KW-0677">Repeat</keyword>
<feature type="domain" description="C2H2-type" evidence="12">
    <location>
        <begin position="220"/>
        <end position="247"/>
    </location>
</feature>
<organism evidence="13 14">
    <name type="scientific">Umbra pygmaea</name>
    <name type="common">Eastern mudminnow</name>
    <dbReference type="NCBI Taxonomy" id="75934"/>
    <lineage>
        <taxon>Eukaryota</taxon>
        <taxon>Metazoa</taxon>
        <taxon>Chordata</taxon>
        <taxon>Craniata</taxon>
        <taxon>Vertebrata</taxon>
        <taxon>Euteleostomi</taxon>
        <taxon>Actinopterygii</taxon>
        <taxon>Neopterygii</taxon>
        <taxon>Teleostei</taxon>
        <taxon>Protacanthopterygii</taxon>
        <taxon>Esociformes</taxon>
        <taxon>Umbridae</taxon>
        <taxon>Umbra</taxon>
    </lineage>
</organism>
<name>A0ABD0VXZ7_UMBPY</name>
<accession>A0ABD0VXZ7</accession>
<dbReference type="GO" id="GO:0003677">
    <property type="term" value="F:DNA binding"/>
    <property type="evidence" value="ECO:0007669"/>
    <property type="project" value="UniProtKB-KW"/>
</dbReference>
<dbReference type="InterPro" id="IPR013087">
    <property type="entry name" value="Znf_C2H2_type"/>
</dbReference>
<evidence type="ECO:0000256" key="9">
    <source>
        <dbReference type="ARBA" id="ARBA00023242"/>
    </source>
</evidence>
<evidence type="ECO:0000256" key="10">
    <source>
        <dbReference type="PROSITE-ProRule" id="PRU00042"/>
    </source>
</evidence>
<evidence type="ECO:0000256" key="5">
    <source>
        <dbReference type="ARBA" id="ARBA00022771"/>
    </source>
</evidence>
<dbReference type="FunFam" id="3.30.160.60:FF:000188">
    <property type="entry name" value="Zinc finger protein 787"/>
    <property type="match status" value="1"/>
</dbReference>
<dbReference type="InterPro" id="IPR036236">
    <property type="entry name" value="Znf_C2H2_sf"/>
</dbReference>
<dbReference type="PROSITE" id="PS00028">
    <property type="entry name" value="ZINC_FINGER_C2H2_1"/>
    <property type="match status" value="1"/>
</dbReference>
<evidence type="ECO:0000259" key="12">
    <source>
        <dbReference type="PROSITE" id="PS50157"/>
    </source>
</evidence>
<evidence type="ECO:0000256" key="7">
    <source>
        <dbReference type="ARBA" id="ARBA00023125"/>
    </source>
</evidence>
<evidence type="ECO:0000313" key="14">
    <source>
        <dbReference type="Proteomes" id="UP001557470"/>
    </source>
</evidence>
<dbReference type="EMBL" id="JAGEUA010000011">
    <property type="protein sequence ID" value="KAL0963114.1"/>
    <property type="molecule type" value="Genomic_DNA"/>
</dbReference>
<dbReference type="GO" id="GO:0008270">
    <property type="term" value="F:zinc ion binding"/>
    <property type="evidence" value="ECO:0007669"/>
    <property type="project" value="UniProtKB-KW"/>
</dbReference>
<dbReference type="Proteomes" id="UP001557470">
    <property type="component" value="Unassembled WGS sequence"/>
</dbReference>
<evidence type="ECO:0000256" key="4">
    <source>
        <dbReference type="ARBA" id="ARBA00022737"/>
    </source>
</evidence>
<comment type="caution">
    <text evidence="13">The sequence shown here is derived from an EMBL/GenBank/DDBJ whole genome shotgun (WGS) entry which is preliminary data.</text>
</comment>
<evidence type="ECO:0000256" key="1">
    <source>
        <dbReference type="ARBA" id="ARBA00004123"/>
    </source>
</evidence>
<keyword evidence="7" id="KW-0238">DNA-binding</keyword>
<dbReference type="Pfam" id="PF00096">
    <property type="entry name" value="zf-C2H2"/>
    <property type="match status" value="1"/>
</dbReference>